<evidence type="ECO:0000313" key="3">
    <source>
        <dbReference type="EMBL" id="KAJ8412311.1"/>
    </source>
</evidence>
<dbReference type="EMBL" id="JAINUG010000020">
    <property type="protein sequence ID" value="KAJ8412311.1"/>
    <property type="molecule type" value="Genomic_DNA"/>
</dbReference>
<gene>
    <name evidence="3" type="ORF">AAFF_G00145780</name>
</gene>
<dbReference type="Gene3D" id="1.10.10.580">
    <property type="entry name" value="Structural maintenance of chromosome 1. Chain E"/>
    <property type="match status" value="1"/>
</dbReference>
<dbReference type="Pfam" id="PF04824">
    <property type="entry name" value="Rad21_Rec8"/>
    <property type="match status" value="1"/>
</dbReference>
<dbReference type="AlphaFoldDB" id="A0AAD7T2P0"/>
<evidence type="ECO:0000313" key="4">
    <source>
        <dbReference type="Proteomes" id="UP001221898"/>
    </source>
</evidence>
<proteinExistence type="predicted"/>
<evidence type="ECO:0000259" key="2">
    <source>
        <dbReference type="Pfam" id="PF04824"/>
    </source>
</evidence>
<reference evidence="3" key="1">
    <citation type="journal article" date="2023" name="Science">
        <title>Genome structures resolve the early diversification of teleost fishes.</title>
        <authorList>
            <person name="Parey E."/>
            <person name="Louis A."/>
            <person name="Montfort J."/>
            <person name="Bouchez O."/>
            <person name="Roques C."/>
            <person name="Iampietro C."/>
            <person name="Lluch J."/>
            <person name="Castinel A."/>
            <person name="Donnadieu C."/>
            <person name="Desvignes T."/>
            <person name="Floi Bucao C."/>
            <person name="Jouanno E."/>
            <person name="Wen M."/>
            <person name="Mejri S."/>
            <person name="Dirks R."/>
            <person name="Jansen H."/>
            <person name="Henkel C."/>
            <person name="Chen W.J."/>
            <person name="Zahm M."/>
            <person name="Cabau C."/>
            <person name="Klopp C."/>
            <person name="Thompson A.W."/>
            <person name="Robinson-Rechavi M."/>
            <person name="Braasch I."/>
            <person name="Lecointre G."/>
            <person name="Bobe J."/>
            <person name="Postlethwait J.H."/>
            <person name="Berthelot C."/>
            <person name="Roest Crollius H."/>
            <person name="Guiguen Y."/>
        </authorList>
    </citation>
    <scope>NUCLEOTIDE SEQUENCE</scope>
    <source>
        <strain evidence="3">NC1722</strain>
    </source>
</reference>
<name>A0AAD7T2P0_9TELE</name>
<dbReference type="InterPro" id="IPR006909">
    <property type="entry name" value="Rad21/Rec8_C_eu"/>
</dbReference>
<evidence type="ECO:0000256" key="1">
    <source>
        <dbReference type="SAM" id="MobiDB-lite"/>
    </source>
</evidence>
<organism evidence="3 4">
    <name type="scientific">Aldrovandia affinis</name>
    <dbReference type="NCBI Taxonomy" id="143900"/>
    <lineage>
        <taxon>Eukaryota</taxon>
        <taxon>Metazoa</taxon>
        <taxon>Chordata</taxon>
        <taxon>Craniata</taxon>
        <taxon>Vertebrata</taxon>
        <taxon>Euteleostomi</taxon>
        <taxon>Actinopterygii</taxon>
        <taxon>Neopterygii</taxon>
        <taxon>Teleostei</taxon>
        <taxon>Notacanthiformes</taxon>
        <taxon>Halosauridae</taxon>
        <taxon>Aldrovandia</taxon>
    </lineage>
</organism>
<dbReference type="SUPFAM" id="SSF46785">
    <property type="entry name" value="Winged helix' DNA-binding domain"/>
    <property type="match status" value="1"/>
</dbReference>
<dbReference type="InterPro" id="IPR036390">
    <property type="entry name" value="WH_DNA-bd_sf"/>
</dbReference>
<feature type="domain" description="Rad21/Rec8-like protein C-terminal eukaryotic" evidence="2">
    <location>
        <begin position="39"/>
        <end position="89"/>
    </location>
</feature>
<dbReference type="Proteomes" id="UP001221898">
    <property type="component" value="Unassembled WGS sequence"/>
</dbReference>
<comment type="caution">
    <text evidence="3">The sequence shown here is derived from an EMBL/GenBank/DDBJ whole genome shotgun (WGS) entry which is preliminary data.</text>
</comment>
<accession>A0AAD7T2P0</accession>
<sequence>MEASLLPFEDSMCVNPSDQEREPLQTQTHTQSCSKGTAVFSLLELNGRCSRVQAAANFFSFLVLKKQKALELRQDAPYTDIIAMPGPTFHHL</sequence>
<dbReference type="InterPro" id="IPR023093">
    <property type="entry name" value="ScpA-like_C"/>
</dbReference>
<feature type="region of interest" description="Disordered" evidence="1">
    <location>
        <begin position="1"/>
        <end position="30"/>
    </location>
</feature>
<keyword evidence="4" id="KW-1185">Reference proteome</keyword>
<protein>
    <recommendedName>
        <fullName evidence="2">Rad21/Rec8-like protein C-terminal eukaryotic domain-containing protein</fullName>
    </recommendedName>
</protein>